<evidence type="ECO:0000313" key="2">
    <source>
        <dbReference type="Proteomes" id="UP000594979"/>
    </source>
</evidence>
<organism evidence="1 2">
    <name type="scientific">Brevibacterium casei</name>
    <dbReference type="NCBI Taxonomy" id="33889"/>
    <lineage>
        <taxon>Bacteria</taxon>
        <taxon>Bacillati</taxon>
        <taxon>Actinomycetota</taxon>
        <taxon>Actinomycetes</taxon>
        <taxon>Micrococcales</taxon>
        <taxon>Brevibacteriaceae</taxon>
        <taxon>Brevibacterium</taxon>
    </lineage>
</organism>
<dbReference type="KEGG" id="bcau:I6G59_01215"/>
<dbReference type="Proteomes" id="UP000594979">
    <property type="component" value="Chromosome"/>
</dbReference>
<accession>A0A7T2THG7</accession>
<protein>
    <submittedName>
        <fullName evidence="1">Uncharacterized protein</fullName>
    </submittedName>
</protein>
<proteinExistence type="predicted"/>
<dbReference type="RefSeq" id="WP_197932084.1">
    <property type="nucleotide sequence ID" value="NZ_CP065682.1"/>
</dbReference>
<reference evidence="1 2" key="1">
    <citation type="submission" date="2020-12" db="EMBL/GenBank/DDBJ databases">
        <title>FDA dAtabase for Regulatory Grade micrObial Sequences (FDA-ARGOS): Supporting development and validation of Infectious Disease Dx tests.</title>
        <authorList>
            <person name="Sproer C."/>
            <person name="Gronow S."/>
            <person name="Severitt S."/>
            <person name="Schroder I."/>
            <person name="Tallon L."/>
            <person name="Sadzewicz L."/>
            <person name="Zhao X."/>
            <person name="Boylan J."/>
            <person name="Ott S."/>
            <person name="Bowen H."/>
            <person name="Vavikolanu K."/>
            <person name="Mehta A."/>
            <person name="Aluvathingal J."/>
            <person name="Nadendla S."/>
            <person name="Lowell S."/>
            <person name="Myers T."/>
            <person name="Yan Y."/>
            <person name="Sichtig H."/>
        </authorList>
    </citation>
    <scope>NUCLEOTIDE SEQUENCE [LARGE SCALE GENOMIC DNA]</scope>
    <source>
        <strain evidence="1 2">FDAARGOS_902</strain>
    </source>
</reference>
<sequence>MTPNGVRYCSYLDYDQVVVFPFMNRPCECECRCPLGMWSTDPEVTICAYCENPELLGPGGTVEHDEIIADNRAKQHAQLKEM</sequence>
<gene>
    <name evidence="1" type="ORF">I6G59_01215</name>
</gene>
<name>A0A7T2THG7_9MICO</name>
<dbReference type="AlphaFoldDB" id="A0A7T2THG7"/>
<evidence type="ECO:0000313" key="1">
    <source>
        <dbReference type="EMBL" id="QPS33992.1"/>
    </source>
</evidence>
<dbReference type="EMBL" id="CP065682">
    <property type="protein sequence ID" value="QPS33992.1"/>
    <property type="molecule type" value="Genomic_DNA"/>
</dbReference>